<evidence type="ECO:0000313" key="6">
    <source>
        <dbReference type="Proteomes" id="UP000245657"/>
    </source>
</evidence>
<dbReference type="Gene3D" id="3.30.572.10">
    <property type="entry name" value="Thymidylate synthase/dCMP hydroxymethylase domain"/>
    <property type="match status" value="1"/>
</dbReference>
<dbReference type="NCBIfam" id="TIGR03283">
    <property type="entry name" value="thy_syn_methano"/>
    <property type="match status" value="1"/>
</dbReference>
<dbReference type="EMBL" id="QGMY01000008">
    <property type="protein sequence ID" value="PWR71443.1"/>
    <property type="molecule type" value="Genomic_DNA"/>
</dbReference>
<evidence type="ECO:0000313" key="5">
    <source>
        <dbReference type="EMBL" id="PWR71443.1"/>
    </source>
</evidence>
<dbReference type="OrthoDB" id="50118at2157"/>
<dbReference type="GO" id="GO:0005737">
    <property type="term" value="C:cytoplasm"/>
    <property type="evidence" value="ECO:0007669"/>
    <property type="project" value="InterPro"/>
</dbReference>
<dbReference type="InterPro" id="IPR023451">
    <property type="entry name" value="Thymidate_synth/dCMP_Mease_dom"/>
</dbReference>
<dbReference type="Proteomes" id="UP000245657">
    <property type="component" value="Unassembled WGS sequence"/>
</dbReference>
<dbReference type="AlphaFoldDB" id="A0A2V2N837"/>
<name>A0A2V2N837_9EURY</name>
<reference evidence="5 6" key="1">
    <citation type="submission" date="2018-05" db="EMBL/GenBank/DDBJ databases">
        <title>Draft genome of Methanospirillum lacunae Ki8-1.</title>
        <authorList>
            <person name="Dueholm M.S."/>
            <person name="Nielsen P.H."/>
            <person name="Bakmann L.F."/>
            <person name="Otzen D.E."/>
        </authorList>
    </citation>
    <scope>NUCLEOTIDE SEQUENCE [LARGE SCALE GENOMIC DNA]</scope>
    <source>
        <strain evidence="5 6">Ki8-1</strain>
    </source>
</reference>
<comment type="caution">
    <text evidence="5">The sequence shown here is derived from an EMBL/GenBank/DDBJ whole genome shotgun (WGS) entry which is preliminary data.</text>
</comment>
<dbReference type="GO" id="GO:0006235">
    <property type="term" value="P:dTTP biosynthetic process"/>
    <property type="evidence" value="ECO:0007669"/>
    <property type="project" value="InterPro"/>
</dbReference>
<dbReference type="InterPro" id="IPR014620">
    <property type="entry name" value="Thymidylate_synthase_arc"/>
</dbReference>
<dbReference type="SUPFAM" id="SSF55831">
    <property type="entry name" value="Thymidylate synthase/dCMP hydroxymethylase"/>
    <property type="match status" value="1"/>
</dbReference>
<evidence type="ECO:0000256" key="1">
    <source>
        <dbReference type="ARBA" id="ARBA00022490"/>
    </source>
</evidence>
<dbReference type="InterPro" id="IPR036926">
    <property type="entry name" value="Thymidate_synth/dCMP_Mease_sf"/>
</dbReference>
<dbReference type="GO" id="GO:0004799">
    <property type="term" value="F:thymidylate synthase activity"/>
    <property type="evidence" value="ECO:0007669"/>
    <property type="project" value="InterPro"/>
</dbReference>
<keyword evidence="6" id="KW-1185">Reference proteome</keyword>
<dbReference type="RefSeq" id="WP_109969061.1">
    <property type="nucleotide sequence ID" value="NZ_CP176093.1"/>
</dbReference>
<sequence length="286" mass="32616">MILIRKQTIGEAHEEVVRTIAERCQGETRMTEDGEVTYDPEEPVCIHIESPFSSPMKSSASLFGDRFSEQYQSSLYTITRKKNDGTDATYTYGNRLRDYPVASLALKKTERSFLGKILDSFMEKCGYVPAGSTGEIEYIGDGNLGGIDQIQTSIINRLIENPSSRRAVAITWSPVMDITRDEPPCLQLVQCQIDKTDHLNLICLFRSNDMLSAWGQNAFGLAHMQKFILEQINQSREKKKLPLLTQGWLETVSVSAHMYFTRDQLELMKFFQKEQAKESFKSFHKT</sequence>
<keyword evidence="1" id="KW-0963">Cytoplasm</keyword>
<dbReference type="GeneID" id="97550418"/>
<feature type="domain" description="Thymidylate synthase/dCMP hydroxymethylase" evidence="4">
    <location>
        <begin position="92"/>
        <end position="233"/>
    </location>
</feature>
<keyword evidence="3" id="KW-0545">Nucleotide biosynthesis</keyword>
<evidence type="ECO:0000259" key="4">
    <source>
        <dbReference type="Pfam" id="PF00303"/>
    </source>
</evidence>
<organism evidence="5 6">
    <name type="scientific">Methanospirillum lacunae</name>
    <dbReference type="NCBI Taxonomy" id="668570"/>
    <lineage>
        <taxon>Archaea</taxon>
        <taxon>Methanobacteriati</taxon>
        <taxon>Methanobacteriota</taxon>
        <taxon>Stenosarchaea group</taxon>
        <taxon>Methanomicrobia</taxon>
        <taxon>Methanomicrobiales</taxon>
        <taxon>Methanospirillaceae</taxon>
        <taxon>Methanospirillum</taxon>
    </lineage>
</organism>
<gene>
    <name evidence="5" type="ORF">DK846_11300</name>
</gene>
<keyword evidence="2" id="KW-0808">Transferase</keyword>
<dbReference type="Pfam" id="PF00303">
    <property type="entry name" value="Thymidylat_synt"/>
    <property type="match status" value="1"/>
</dbReference>
<evidence type="ECO:0000256" key="2">
    <source>
        <dbReference type="ARBA" id="ARBA00022679"/>
    </source>
</evidence>
<evidence type="ECO:0000256" key="3">
    <source>
        <dbReference type="ARBA" id="ARBA00022727"/>
    </source>
</evidence>
<protein>
    <submittedName>
        <fullName evidence="5">Thymidylate synthase</fullName>
    </submittedName>
</protein>
<accession>A0A2V2N837</accession>
<proteinExistence type="predicted"/>